<gene>
    <name evidence="2" type="ORF">BJ554DRAFT_5978</name>
</gene>
<accession>A0A8H7ZYI9</accession>
<dbReference type="OrthoDB" id="6419443at2759"/>
<feature type="non-terminal residue" evidence="2">
    <location>
        <position position="370"/>
    </location>
</feature>
<evidence type="ECO:0000313" key="2">
    <source>
        <dbReference type="EMBL" id="KAG5461774.1"/>
    </source>
</evidence>
<dbReference type="Proteomes" id="UP000673691">
    <property type="component" value="Unassembled WGS sequence"/>
</dbReference>
<evidence type="ECO:0000313" key="3">
    <source>
        <dbReference type="Proteomes" id="UP000673691"/>
    </source>
</evidence>
<comment type="caution">
    <text evidence="2">The sequence shown here is derived from an EMBL/GenBank/DDBJ whole genome shotgun (WGS) entry which is preliminary data.</text>
</comment>
<proteinExistence type="predicted"/>
<sequence length="370" mass="38781">MVKTGAHAALRERQAANALRARTQPLSAATAAAARKTPGAGPPRADAAADGGAGGTAARAPFPLGALGAEPEQANSLRPGLARLLNALLCLSAMMHAEILDTVQQALDDTLASDKNFSVRLQTIKADFFHRRYNEVFDCPGNLPVYNPPGSARIRPSAQIMCSADLRSSFLAAQYVPARALAYYQLLLEEPAIFACICEDDCRVVALGGGAGSELVGFLAASTHVRAGCGRFSLNLTVLDRVDWTDVHARLLAAATSRWGLADGAALKAEFALADLLDLEGSAGAALKARLGDATLVTAMFVLNELMAVSRPKTMALVALLGKCLTRGTKLLVMLSCFLTPESASGTMVVDSAGSISNLQVNGNTYFLYM</sequence>
<evidence type="ECO:0000256" key="1">
    <source>
        <dbReference type="SAM" id="MobiDB-lite"/>
    </source>
</evidence>
<protein>
    <submittedName>
        <fullName evidence="2">Uncharacterized protein</fullName>
    </submittedName>
</protein>
<dbReference type="AlphaFoldDB" id="A0A8H7ZYI9"/>
<dbReference type="InterPro" id="IPR021463">
    <property type="entry name" value="Methyltransf_34"/>
</dbReference>
<organism evidence="2 3">
    <name type="scientific">Olpidium bornovanus</name>
    <dbReference type="NCBI Taxonomy" id="278681"/>
    <lineage>
        <taxon>Eukaryota</taxon>
        <taxon>Fungi</taxon>
        <taxon>Fungi incertae sedis</taxon>
        <taxon>Olpidiomycota</taxon>
        <taxon>Olpidiomycotina</taxon>
        <taxon>Olpidiomycetes</taxon>
        <taxon>Olpidiales</taxon>
        <taxon>Olpidiaceae</taxon>
        <taxon>Olpidium</taxon>
    </lineage>
</organism>
<feature type="region of interest" description="Disordered" evidence="1">
    <location>
        <begin position="19"/>
        <end position="56"/>
    </location>
</feature>
<name>A0A8H7ZYI9_9FUNG</name>
<feature type="compositionally biased region" description="Low complexity" evidence="1">
    <location>
        <begin position="28"/>
        <end position="56"/>
    </location>
</feature>
<dbReference type="Pfam" id="PF11312">
    <property type="entry name" value="Methyltransf_34"/>
    <property type="match status" value="1"/>
</dbReference>
<keyword evidence="3" id="KW-1185">Reference proteome</keyword>
<reference evidence="2 3" key="1">
    <citation type="journal article" name="Sci. Rep.">
        <title>Genome-scale phylogenetic analyses confirm Olpidium as the closest living zoosporic fungus to the non-flagellated, terrestrial fungi.</title>
        <authorList>
            <person name="Chang Y."/>
            <person name="Rochon D."/>
            <person name="Sekimoto S."/>
            <person name="Wang Y."/>
            <person name="Chovatia M."/>
            <person name="Sandor L."/>
            <person name="Salamov A."/>
            <person name="Grigoriev I.V."/>
            <person name="Stajich J.E."/>
            <person name="Spatafora J.W."/>
        </authorList>
    </citation>
    <scope>NUCLEOTIDE SEQUENCE [LARGE SCALE GENOMIC DNA]</scope>
    <source>
        <strain evidence="2">S191</strain>
    </source>
</reference>
<dbReference type="EMBL" id="JAEFCI010003154">
    <property type="protein sequence ID" value="KAG5461774.1"/>
    <property type="molecule type" value="Genomic_DNA"/>
</dbReference>